<dbReference type="Proteomes" id="UP000235392">
    <property type="component" value="Unassembled WGS sequence"/>
</dbReference>
<gene>
    <name evidence="1" type="ORF">PCASD_05435</name>
</gene>
<evidence type="ECO:0000313" key="2">
    <source>
        <dbReference type="Proteomes" id="UP000235392"/>
    </source>
</evidence>
<reference evidence="1 2" key="1">
    <citation type="submission" date="2017-11" db="EMBL/GenBank/DDBJ databases">
        <title>De novo assembly and phasing of dikaryotic genomes from two isolates of Puccinia coronata f. sp. avenae, the causal agent of oat crown rust.</title>
        <authorList>
            <person name="Miller M.E."/>
            <person name="Zhang Y."/>
            <person name="Omidvar V."/>
            <person name="Sperschneider J."/>
            <person name="Schwessinger B."/>
            <person name="Raley C."/>
            <person name="Palmer J.M."/>
            <person name="Garnica D."/>
            <person name="Upadhyaya N."/>
            <person name="Rathjen J."/>
            <person name="Taylor J.M."/>
            <person name="Park R.F."/>
            <person name="Dodds P.N."/>
            <person name="Hirsch C.D."/>
            <person name="Kianian S.F."/>
            <person name="Figueroa M."/>
        </authorList>
    </citation>
    <scope>NUCLEOTIDE SEQUENCE [LARGE SCALE GENOMIC DNA]</scope>
    <source>
        <strain evidence="1">12SD80</strain>
    </source>
</reference>
<protein>
    <submittedName>
        <fullName evidence="1">Uncharacterized protein</fullName>
    </submittedName>
</protein>
<accession>A0A2N5UVH0</accession>
<dbReference type="AlphaFoldDB" id="A0A2N5UVH0"/>
<dbReference type="EMBL" id="PGCI01000087">
    <property type="protein sequence ID" value="PLW41657.1"/>
    <property type="molecule type" value="Genomic_DNA"/>
</dbReference>
<organism evidence="1 2">
    <name type="scientific">Puccinia coronata f. sp. avenae</name>
    <dbReference type="NCBI Taxonomy" id="200324"/>
    <lineage>
        <taxon>Eukaryota</taxon>
        <taxon>Fungi</taxon>
        <taxon>Dikarya</taxon>
        <taxon>Basidiomycota</taxon>
        <taxon>Pucciniomycotina</taxon>
        <taxon>Pucciniomycetes</taxon>
        <taxon>Pucciniales</taxon>
        <taxon>Pucciniaceae</taxon>
        <taxon>Puccinia</taxon>
    </lineage>
</organism>
<proteinExistence type="predicted"/>
<comment type="caution">
    <text evidence="1">The sequence shown here is derived from an EMBL/GenBank/DDBJ whole genome shotgun (WGS) entry which is preliminary data.</text>
</comment>
<name>A0A2N5UVH0_9BASI</name>
<sequence length="134" mass="14917">MWSTYRPPPTGDTLANLKLNGWLAEAHAEGTIHLHQVSFRPSRLVLVLTAKRRHRTSGHPAQPSSRANVLKLSFEPDPMHRPPVGRILTDWQLTQHGYPGLMRLTSPVDKQVQSASLLVGSEVQPKCPCHHDGL</sequence>
<evidence type="ECO:0000313" key="1">
    <source>
        <dbReference type="EMBL" id="PLW41657.1"/>
    </source>
</evidence>